<protein>
    <recommendedName>
        <fullName evidence="4">Vitellogenin domain-containing protein</fullName>
    </recommendedName>
</protein>
<comment type="caution">
    <text evidence="2">The sequence shown here is derived from an EMBL/GenBank/DDBJ whole genome shotgun (WGS) entry which is preliminary data.</text>
</comment>
<feature type="signal peptide" evidence="1">
    <location>
        <begin position="1"/>
        <end position="31"/>
    </location>
</feature>
<keyword evidence="1" id="KW-0732">Signal</keyword>
<sequence length="485" mass="56030">MKIIYKHMKTHLQFVISLVAMVMLSTLSCNAGNPGNGDWDIVITKNNNWRVENIKISTNGDIEFNDDYTDVKAMSDDAYIKISMVSFGMRRKLYIRSDEGRVNYRYFEGSREVDFEPKGRAWMKKMLPDIVRNSGLDLENRVNKIYKKSGVTGFLNELQETDSDYYRSRMVKYLLKNNKLNKNELQNLLREFPYRINSDYELSQIYKKYNPVFIQDPEISAEFFNSLEEISSNYELSQVLKSVYKLNELNEENFTHFIDAMGEISSSYEKSNLMKMALADDKLTEAQLNKVLNEVEELSSSYEKSQIIKSIIKDEGLSSGNVDKIIELTESVSSDYEMGQIINSMIREQMVNKSNLNQFNELLGNISSDYTYKGILDQLVEYEPLGEDRFDFLLKASDDISSSYELSKFYKTLLIKGNLTKKQQLVLISKSDNISSNYELASFLLAATHKMDLEDKEIKDALINAAQEISSEYEYGKVMKAIYSK</sequence>
<evidence type="ECO:0000313" key="2">
    <source>
        <dbReference type="EMBL" id="PXY02657.1"/>
    </source>
</evidence>
<dbReference type="AlphaFoldDB" id="A0A2V4A432"/>
<gene>
    <name evidence="2" type="ORF">DF185_00755</name>
</gene>
<evidence type="ECO:0000313" key="3">
    <source>
        <dbReference type="Proteomes" id="UP000248079"/>
    </source>
</evidence>
<evidence type="ECO:0000256" key="1">
    <source>
        <dbReference type="SAM" id="SignalP"/>
    </source>
</evidence>
<dbReference type="Proteomes" id="UP000248079">
    <property type="component" value="Unassembled WGS sequence"/>
</dbReference>
<reference evidence="2 3" key="1">
    <citation type="submission" date="2018-05" db="EMBL/GenBank/DDBJ databases">
        <title>Marinifilum breve JC075T sp. nov., a marine bacterium isolated from Yongle Blue Hole in the South China Sea.</title>
        <authorList>
            <person name="Fu T."/>
        </authorList>
    </citation>
    <scope>NUCLEOTIDE SEQUENCE [LARGE SCALE GENOMIC DNA]</scope>
    <source>
        <strain evidence="2 3">JC075</strain>
    </source>
</reference>
<dbReference type="EMBL" id="QFLI01000001">
    <property type="protein sequence ID" value="PXY02657.1"/>
    <property type="molecule type" value="Genomic_DNA"/>
</dbReference>
<proteinExistence type="predicted"/>
<keyword evidence="3" id="KW-1185">Reference proteome</keyword>
<name>A0A2V4A432_9BACT</name>
<organism evidence="2 3">
    <name type="scientific">Marinifilum breve</name>
    <dbReference type="NCBI Taxonomy" id="2184082"/>
    <lineage>
        <taxon>Bacteria</taxon>
        <taxon>Pseudomonadati</taxon>
        <taxon>Bacteroidota</taxon>
        <taxon>Bacteroidia</taxon>
        <taxon>Marinilabiliales</taxon>
        <taxon>Marinifilaceae</taxon>
    </lineage>
</organism>
<dbReference type="OrthoDB" id="1112654at2"/>
<feature type="chain" id="PRO_5015843602" description="Vitellogenin domain-containing protein" evidence="1">
    <location>
        <begin position="32"/>
        <end position="485"/>
    </location>
</feature>
<dbReference type="PROSITE" id="PS51257">
    <property type="entry name" value="PROKAR_LIPOPROTEIN"/>
    <property type="match status" value="1"/>
</dbReference>
<dbReference type="RefSeq" id="WP_110358818.1">
    <property type="nucleotide sequence ID" value="NZ_QFLI01000001.1"/>
</dbReference>
<accession>A0A2V4A432</accession>
<evidence type="ECO:0008006" key="4">
    <source>
        <dbReference type="Google" id="ProtNLM"/>
    </source>
</evidence>